<name>A0A2L2XFT6_9FIRM</name>
<organism evidence="1 2">
    <name type="scientific">Desulfocucumis palustris</name>
    <dbReference type="NCBI Taxonomy" id="1898651"/>
    <lineage>
        <taxon>Bacteria</taxon>
        <taxon>Bacillati</taxon>
        <taxon>Bacillota</taxon>
        <taxon>Clostridia</taxon>
        <taxon>Eubacteriales</taxon>
        <taxon>Desulfocucumaceae</taxon>
        <taxon>Desulfocucumis</taxon>
    </lineage>
</organism>
<dbReference type="RefSeq" id="WP_128739104.1">
    <property type="nucleotide sequence ID" value="NZ_BFAV01000073.1"/>
</dbReference>
<reference evidence="2" key="1">
    <citation type="submission" date="2018-02" db="EMBL/GenBank/DDBJ databases">
        <title>Genome sequence of Desulfocucumis palustris strain NAW-5.</title>
        <authorList>
            <person name="Watanabe M."/>
            <person name="Kojima H."/>
            <person name="Fukui M."/>
        </authorList>
    </citation>
    <scope>NUCLEOTIDE SEQUENCE [LARGE SCALE GENOMIC DNA]</scope>
    <source>
        <strain evidence="2">NAW-5</strain>
    </source>
</reference>
<sequence length="78" mass="7915">MMDSMTGLFSTLLLAGGIGYLTIRGFRREAANLKNGTCCGSESCSCGCGSGSGCGGNGGSECQHCGDLKQTPENTEKP</sequence>
<evidence type="ECO:0000313" key="1">
    <source>
        <dbReference type="EMBL" id="GBF33096.1"/>
    </source>
</evidence>
<dbReference type="AlphaFoldDB" id="A0A2L2XFT6"/>
<gene>
    <name evidence="1" type="ORF">DCCM_2193</name>
</gene>
<dbReference type="Proteomes" id="UP000239549">
    <property type="component" value="Unassembled WGS sequence"/>
</dbReference>
<dbReference type="OrthoDB" id="1787540at2"/>
<comment type="caution">
    <text evidence="1">The sequence shown here is derived from an EMBL/GenBank/DDBJ whole genome shotgun (WGS) entry which is preliminary data.</text>
</comment>
<evidence type="ECO:0008006" key="3">
    <source>
        <dbReference type="Google" id="ProtNLM"/>
    </source>
</evidence>
<proteinExistence type="predicted"/>
<evidence type="ECO:0000313" key="2">
    <source>
        <dbReference type="Proteomes" id="UP000239549"/>
    </source>
</evidence>
<dbReference type="EMBL" id="BFAV01000073">
    <property type="protein sequence ID" value="GBF33096.1"/>
    <property type="molecule type" value="Genomic_DNA"/>
</dbReference>
<keyword evidence="2" id="KW-1185">Reference proteome</keyword>
<accession>A0A2L2XFT6</accession>
<protein>
    <recommendedName>
        <fullName evidence="3">FeoB-associated Cys-rich membrane protein</fullName>
    </recommendedName>
</protein>